<evidence type="ECO:0000313" key="3">
    <source>
        <dbReference type="Proteomes" id="UP000299102"/>
    </source>
</evidence>
<protein>
    <submittedName>
        <fullName evidence="2">Uncharacterized protein</fullName>
    </submittedName>
</protein>
<feature type="region of interest" description="Disordered" evidence="1">
    <location>
        <begin position="79"/>
        <end position="109"/>
    </location>
</feature>
<organism evidence="2 3">
    <name type="scientific">Eumeta variegata</name>
    <name type="common">Bagworm moth</name>
    <name type="synonym">Eumeta japonica</name>
    <dbReference type="NCBI Taxonomy" id="151549"/>
    <lineage>
        <taxon>Eukaryota</taxon>
        <taxon>Metazoa</taxon>
        <taxon>Ecdysozoa</taxon>
        <taxon>Arthropoda</taxon>
        <taxon>Hexapoda</taxon>
        <taxon>Insecta</taxon>
        <taxon>Pterygota</taxon>
        <taxon>Neoptera</taxon>
        <taxon>Endopterygota</taxon>
        <taxon>Lepidoptera</taxon>
        <taxon>Glossata</taxon>
        <taxon>Ditrysia</taxon>
        <taxon>Tineoidea</taxon>
        <taxon>Psychidae</taxon>
        <taxon>Oiketicinae</taxon>
        <taxon>Eumeta</taxon>
    </lineage>
</organism>
<dbReference type="AlphaFoldDB" id="A0A4C1WL89"/>
<accession>A0A4C1WL89</accession>
<feature type="compositionally biased region" description="Polar residues" evidence="1">
    <location>
        <begin position="86"/>
        <end position="99"/>
    </location>
</feature>
<proteinExistence type="predicted"/>
<name>A0A4C1WL89_EUMVA</name>
<evidence type="ECO:0000256" key="1">
    <source>
        <dbReference type="SAM" id="MobiDB-lite"/>
    </source>
</evidence>
<sequence>MDAEQEKLLSRDVVSNGNETSPHSLRLEKGFLSIPLWGDATGLGVIGSGQRQQARRGQVTRLGEAPCISDSAVAAIATTRRERTAQPSESPFFSGSTPASDGDGRDGSVWHRRKRRHRLQVQRRRATVMGRLVGQKKFENLAFSTQSSIPRVKHNLQICRVRRRRGPSGRPVARLACLPDITRALASATPLLKYLSFDLYAPSVFMSCTSFQRDGDDSLEPTADVGVINAKFSF</sequence>
<feature type="compositionally biased region" description="Basic and acidic residues" evidence="1">
    <location>
        <begin position="1"/>
        <end position="10"/>
    </location>
</feature>
<keyword evidence="3" id="KW-1185">Reference proteome</keyword>
<feature type="compositionally biased region" description="Polar residues" evidence="1">
    <location>
        <begin position="13"/>
        <end position="22"/>
    </location>
</feature>
<comment type="caution">
    <text evidence="2">The sequence shown here is derived from an EMBL/GenBank/DDBJ whole genome shotgun (WGS) entry which is preliminary data.</text>
</comment>
<dbReference type="Proteomes" id="UP000299102">
    <property type="component" value="Unassembled WGS sequence"/>
</dbReference>
<gene>
    <name evidence="2" type="ORF">EVAR_42794_1</name>
</gene>
<feature type="region of interest" description="Disordered" evidence="1">
    <location>
        <begin position="1"/>
        <end position="22"/>
    </location>
</feature>
<evidence type="ECO:0000313" key="2">
    <source>
        <dbReference type="EMBL" id="GBP51610.1"/>
    </source>
</evidence>
<dbReference type="EMBL" id="BGZK01000584">
    <property type="protein sequence ID" value="GBP51610.1"/>
    <property type="molecule type" value="Genomic_DNA"/>
</dbReference>
<reference evidence="2 3" key="1">
    <citation type="journal article" date="2019" name="Commun. Biol.">
        <title>The bagworm genome reveals a unique fibroin gene that provides high tensile strength.</title>
        <authorList>
            <person name="Kono N."/>
            <person name="Nakamura H."/>
            <person name="Ohtoshi R."/>
            <person name="Tomita M."/>
            <person name="Numata K."/>
            <person name="Arakawa K."/>
        </authorList>
    </citation>
    <scope>NUCLEOTIDE SEQUENCE [LARGE SCALE GENOMIC DNA]</scope>
</reference>